<dbReference type="OrthoDB" id="9761532at2"/>
<evidence type="ECO:0000256" key="3">
    <source>
        <dbReference type="ARBA" id="ARBA00022801"/>
    </source>
</evidence>
<evidence type="ECO:0000259" key="5">
    <source>
        <dbReference type="Pfam" id="PF07687"/>
    </source>
</evidence>
<dbReference type="Proteomes" id="UP000228945">
    <property type="component" value="Chromosome"/>
</dbReference>
<dbReference type="PANTHER" id="PTHR43270">
    <property type="entry name" value="BETA-ALA-HIS DIPEPTIDASE"/>
    <property type="match status" value="1"/>
</dbReference>
<evidence type="ECO:0000256" key="2">
    <source>
        <dbReference type="ARBA" id="ARBA00022723"/>
    </source>
</evidence>
<keyword evidence="2" id="KW-0479">Metal-binding</keyword>
<reference evidence="6 7" key="1">
    <citation type="submission" date="2017-10" db="EMBL/GenBank/DDBJ databases">
        <title>Genome sequence of Caulobacter mirabilis FWC38.</title>
        <authorList>
            <person name="Fiebig A."/>
            <person name="Crosson S."/>
        </authorList>
    </citation>
    <scope>NUCLEOTIDE SEQUENCE [LARGE SCALE GENOMIC DNA]</scope>
    <source>
        <strain evidence="6 7">FWC 38</strain>
    </source>
</reference>
<protein>
    <submittedName>
        <fullName evidence="6">Peptidase M20</fullName>
    </submittedName>
</protein>
<accession>A0A2D2AWG8</accession>
<dbReference type="InterPro" id="IPR002933">
    <property type="entry name" value="Peptidase_M20"/>
</dbReference>
<evidence type="ECO:0000313" key="7">
    <source>
        <dbReference type="Proteomes" id="UP000228945"/>
    </source>
</evidence>
<dbReference type="GO" id="GO:0006508">
    <property type="term" value="P:proteolysis"/>
    <property type="evidence" value="ECO:0007669"/>
    <property type="project" value="UniProtKB-KW"/>
</dbReference>
<dbReference type="InterPro" id="IPR011650">
    <property type="entry name" value="Peptidase_M20_dimer"/>
</dbReference>
<dbReference type="SUPFAM" id="SSF53187">
    <property type="entry name" value="Zn-dependent exopeptidases"/>
    <property type="match status" value="1"/>
</dbReference>
<dbReference type="PANTHER" id="PTHR43270:SF4">
    <property type="entry name" value="CARNOSINE DIPEPTIDASE 2, ISOFORM A"/>
    <property type="match status" value="1"/>
</dbReference>
<name>A0A2D2AWG8_9CAUL</name>
<dbReference type="GO" id="GO:0046872">
    <property type="term" value="F:metal ion binding"/>
    <property type="evidence" value="ECO:0007669"/>
    <property type="project" value="UniProtKB-KW"/>
</dbReference>
<organism evidence="6 7">
    <name type="scientific">Caulobacter mirabilis</name>
    <dbReference type="NCBI Taxonomy" id="69666"/>
    <lineage>
        <taxon>Bacteria</taxon>
        <taxon>Pseudomonadati</taxon>
        <taxon>Pseudomonadota</taxon>
        <taxon>Alphaproteobacteria</taxon>
        <taxon>Caulobacterales</taxon>
        <taxon>Caulobacteraceae</taxon>
        <taxon>Caulobacter</taxon>
    </lineage>
</organism>
<keyword evidence="3" id="KW-0378">Hydrolase</keyword>
<dbReference type="EMBL" id="CP024201">
    <property type="protein sequence ID" value="ATQ42358.1"/>
    <property type="molecule type" value="Genomic_DNA"/>
</dbReference>
<sequence>MGAGAVAAAGGARAADTPAPTPRPKAPKTPFSTTEAYDAAKVPAYKGQHKDVYAYIDAHQAEHLENLRRWVRQRSISAQNDGVQEMARLVEADLKALGFQETAIVPSSGHPGVWGYLDQKAKKTLVVYMMYDVQPIEPTGWSVDAFAGELVDDPKLGQVLMARGATNQKGPERAFLNAVASILAVKKKLPVNLMILAEGEEELGSPHYPELIAKYESRLKTADGVFFPMNSQTPAGQVTMPMGVKGIWYIELETRGGPQGGPKEAEVHGSHKSILDSPVWRLAHALASLTTPDGNTCLVPGFYDPIRPPNLEEQRLANGVLPQWLADEAARKDALKVDRWMGGMTAEETLYENLFNPSFNIDGLASGYTGVGAKTILPHKAVAKVDVRMVPNQTPAQLMKQFRSYLDAQGFADVKITQLSGYPAAQTTVEAPLVKAAIGTFNKYGVTPTVLPRLAGSAPYYVFTDTLKLPLVTAGLGHGSRQHAPDEYMVIRPKPGSKVAGLAEAEKFYVDLLYALAEA</sequence>
<dbReference type="GO" id="GO:0008233">
    <property type="term" value="F:peptidase activity"/>
    <property type="evidence" value="ECO:0007669"/>
    <property type="project" value="UniProtKB-KW"/>
</dbReference>
<feature type="region of interest" description="Disordered" evidence="4">
    <location>
        <begin position="1"/>
        <end position="33"/>
    </location>
</feature>
<feature type="compositionally biased region" description="Low complexity" evidence="4">
    <location>
        <begin position="1"/>
        <end position="18"/>
    </location>
</feature>
<proteinExistence type="predicted"/>
<dbReference type="Pfam" id="PF07687">
    <property type="entry name" value="M20_dimer"/>
    <property type="match status" value="1"/>
</dbReference>
<evidence type="ECO:0000256" key="4">
    <source>
        <dbReference type="SAM" id="MobiDB-lite"/>
    </source>
</evidence>
<dbReference type="AlphaFoldDB" id="A0A2D2AWG8"/>
<keyword evidence="7" id="KW-1185">Reference proteome</keyword>
<dbReference type="InterPro" id="IPR051458">
    <property type="entry name" value="Cyt/Met_Dipeptidase"/>
</dbReference>
<evidence type="ECO:0000256" key="1">
    <source>
        <dbReference type="ARBA" id="ARBA00022670"/>
    </source>
</evidence>
<dbReference type="KEGG" id="cmb:CSW64_07990"/>
<feature type="domain" description="Peptidase M20 dimerisation" evidence="5">
    <location>
        <begin position="266"/>
        <end position="409"/>
    </location>
</feature>
<gene>
    <name evidence="6" type="ORF">CSW64_07990</name>
</gene>
<evidence type="ECO:0000313" key="6">
    <source>
        <dbReference type="EMBL" id="ATQ42358.1"/>
    </source>
</evidence>
<keyword evidence="1" id="KW-0645">Protease</keyword>
<dbReference type="Gene3D" id="3.40.630.10">
    <property type="entry name" value="Zn peptidases"/>
    <property type="match status" value="1"/>
</dbReference>
<dbReference type="Pfam" id="PF01546">
    <property type="entry name" value="Peptidase_M20"/>
    <property type="match status" value="1"/>
</dbReference>
<dbReference type="Gene3D" id="3.30.70.360">
    <property type="match status" value="1"/>
</dbReference>